<keyword evidence="5 10" id="KW-0479">Metal-binding</keyword>
<comment type="catalytic activity">
    <reaction evidence="10">
        <text>UDP-2-N,3-O-bis[(3R)-3-hydroxytetradecanoyl]-alpha-D-glucosamine + H2O = 2-N,3-O-bis[(3R)-3-hydroxytetradecanoyl]-alpha-D-glucosaminyl 1-phosphate + UMP + 2 H(+)</text>
        <dbReference type="Rhea" id="RHEA:25213"/>
        <dbReference type="ChEBI" id="CHEBI:15377"/>
        <dbReference type="ChEBI" id="CHEBI:15378"/>
        <dbReference type="ChEBI" id="CHEBI:57865"/>
        <dbReference type="ChEBI" id="CHEBI:57957"/>
        <dbReference type="ChEBI" id="CHEBI:78847"/>
        <dbReference type="EC" id="3.6.1.54"/>
    </reaction>
</comment>
<evidence type="ECO:0000313" key="13">
    <source>
        <dbReference type="Proteomes" id="UP001596364"/>
    </source>
</evidence>
<dbReference type="EC" id="3.6.1.54" evidence="10"/>
<feature type="binding site" evidence="10">
    <location>
        <position position="79"/>
    </location>
    <ligand>
        <name>Mn(2+)</name>
        <dbReference type="ChEBI" id="CHEBI:29035"/>
        <label>2</label>
    </ligand>
</feature>
<feature type="binding site" evidence="10">
    <location>
        <position position="167"/>
    </location>
    <ligand>
        <name>substrate</name>
    </ligand>
</feature>
<comment type="caution">
    <text evidence="12">The sequence shown here is derived from an EMBL/GenBank/DDBJ whole genome shotgun (WGS) entry which is preliminary data.</text>
</comment>
<evidence type="ECO:0000256" key="3">
    <source>
        <dbReference type="ARBA" id="ARBA00022519"/>
    </source>
</evidence>
<feature type="binding site" evidence="10">
    <location>
        <position position="41"/>
    </location>
    <ligand>
        <name>Mn(2+)</name>
        <dbReference type="ChEBI" id="CHEBI:29035"/>
        <label>1</label>
    </ligand>
</feature>
<feature type="binding site" evidence="10">
    <location>
        <position position="195"/>
    </location>
    <ligand>
        <name>substrate</name>
    </ligand>
</feature>
<dbReference type="PANTHER" id="PTHR34990:SF1">
    <property type="entry name" value="UDP-2,3-DIACYLGLUCOSAMINE HYDROLASE"/>
    <property type="match status" value="1"/>
</dbReference>
<dbReference type="Proteomes" id="UP001596364">
    <property type="component" value="Unassembled WGS sequence"/>
</dbReference>
<evidence type="ECO:0000256" key="7">
    <source>
        <dbReference type="ARBA" id="ARBA00023098"/>
    </source>
</evidence>
<evidence type="ECO:0000256" key="8">
    <source>
        <dbReference type="ARBA" id="ARBA00023136"/>
    </source>
</evidence>
<dbReference type="Gene3D" id="3.60.21.10">
    <property type="match status" value="1"/>
</dbReference>
<evidence type="ECO:0000256" key="6">
    <source>
        <dbReference type="ARBA" id="ARBA00022801"/>
    </source>
</evidence>
<feature type="domain" description="Calcineurin-like phosphoesterase" evidence="11">
    <location>
        <begin position="2"/>
        <end position="199"/>
    </location>
</feature>
<dbReference type="CDD" id="cd07398">
    <property type="entry name" value="MPP_YbbF-LpxH"/>
    <property type="match status" value="1"/>
</dbReference>
<comment type="cofactor">
    <cofactor evidence="10">
        <name>Mn(2+)</name>
        <dbReference type="ChEBI" id="CHEBI:29035"/>
    </cofactor>
    <text evidence="10">Binds 2 Mn(2+) ions per subunit in a binuclear metal center.</text>
</comment>
<dbReference type="PANTHER" id="PTHR34990">
    <property type="entry name" value="UDP-2,3-DIACYLGLUCOSAMINE HYDROLASE-RELATED"/>
    <property type="match status" value="1"/>
</dbReference>
<reference evidence="13" key="1">
    <citation type="journal article" date="2019" name="Int. J. Syst. Evol. Microbiol.">
        <title>The Global Catalogue of Microorganisms (GCM) 10K type strain sequencing project: providing services to taxonomists for standard genome sequencing and annotation.</title>
        <authorList>
            <consortium name="The Broad Institute Genomics Platform"/>
            <consortium name="The Broad Institute Genome Sequencing Center for Infectious Disease"/>
            <person name="Wu L."/>
            <person name="Ma J."/>
        </authorList>
    </citation>
    <scope>NUCLEOTIDE SEQUENCE [LARGE SCALE GENOMIC DNA]</scope>
    <source>
        <strain evidence="13">CGMCC 1.16031</strain>
    </source>
</reference>
<comment type="function">
    <text evidence="10">Hydrolyzes the pyrophosphate bond of UDP-2,3-diacylglucosamine to yield 2,3-diacylglucosamine 1-phosphate (lipid X) and UMP by catalyzing the attack of water at the alpha-P atom. Involved in the biosynthesis of lipid A, a phosphorylated glycolipid that anchors the lipopolysaccharide to the outer membrane of the cell.</text>
</comment>
<dbReference type="HAMAP" id="MF_00575">
    <property type="entry name" value="LpxH"/>
    <property type="match status" value="1"/>
</dbReference>
<comment type="subcellular location">
    <subcellularLocation>
        <location evidence="10">Cell inner membrane</location>
        <topology evidence="10">Peripheral membrane protein</topology>
        <orientation evidence="10">Cytoplasmic side</orientation>
    </subcellularLocation>
</comment>
<keyword evidence="7 10" id="KW-0443">Lipid metabolism</keyword>
<dbReference type="EMBL" id="JBHSUS010000001">
    <property type="protein sequence ID" value="MFC6440488.1"/>
    <property type="molecule type" value="Genomic_DNA"/>
</dbReference>
<evidence type="ECO:0000256" key="9">
    <source>
        <dbReference type="ARBA" id="ARBA00023211"/>
    </source>
</evidence>
<sequence length="240" mass="27908">MATLFIADLHLSESRPDILAAFERFIEQHIRGIDALYVLGDLFEAWIGDDDQSVFNQQVKALFQRVAMQRVPMYFIHGNRDFLIGQRFANETGMQLLPEQQVIELYGTPTLIMHGDTLCTDDEAYQKFRKRSRSLWWQRMILSLPLIWRRKIAKNARQRSMQANQYKSEAIMDVNQLAVERSMRDAGVQRLIHGHTHRPAIHEFSLADKAAQRIVLGDWYEQGSWLVVTPDAVRLENTPL</sequence>
<keyword evidence="4 10" id="KW-0441">Lipid A biosynthesis</keyword>
<feature type="binding site" evidence="10">
    <location>
        <position position="164"/>
    </location>
    <ligand>
        <name>substrate</name>
    </ligand>
</feature>
<evidence type="ECO:0000256" key="4">
    <source>
        <dbReference type="ARBA" id="ARBA00022556"/>
    </source>
</evidence>
<keyword evidence="3 10" id="KW-0997">Cell inner membrane</keyword>
<feature type="binding site" evidence="10">
    <location>
        <begin position="79"/>
        <end position="80"/>
    </location>
    <ligand>
        <name>substrate</name>
    </ligand>
</feature>
<feature type="binding site" evidence="10">
    <location>
        <position position="197"/>
    </location>
    <ligand>
        <name>Mn(2+)</name>
        <dbReference type="ChEBI" id="CHEBI:29035"/>
        <label>1</label>
    </ligand>
</feature>
<evidence type="ECO:0000256" key="1">
    <source>
        <dbReference type="ARBA" id="ARBA00022475"/>
    </source>
</evidence>
<feature type="binding site" evidence="10">
    <location>
        <position position="160"/>
    </location>
    <ligand>
        <name>substrate</name>
    </ligand>
</feature>
<dbReference type="Pfam" id="PF00149">
    <property type="entry name" value="Metallophos"/>
    <property type="match status" value="1"/>
</dbReference>
<dbReference type="InterPro" id="IPR010138">
    <property type="entry name" value="UDP-diacylglucosamine_Hdrlase"/>
</dbReference>
<proteinExistence type="inferred from homology"/>
<dbReference type="GO" id="GO:0016787">
    <property type="term" value="F:hydrolase activity"/>
    <property type="evidence" value="ECO:0007669"/>
    <property type="project" value="UniProtKB-KW"/>
</dbReference>
<dbReference type="NCBIfam" id="TIGR01854">
    <property type="entry name" value="lipid_A_lpxH"/>
    <property type="match status" value="1"/>
</dbReference>
<keyword evidence="2 10" id="KW-0444">Lipid biosynthesis</keyword>
<keyword evidence="8 10" id="KW-0472">Membrane</keyword>
<keyword evidence="6 10" id="KW-0378">Hydrolase</keyword>
<dbReference type="InterPro" id="IPR043461">
    <property type="entry name" value="LpxH-like"/>
</dbReference>
<feature type="binding site" evidence="10">
    <location>
        <position position="195"/>
    </location>
    <ligand>
        <name>Mn(2+)</name>
        <dbReference type="ChEBI" id="CHEBI:29035"/>
        <label>2</label>
    </ligand>
</feature>
<protein>
    <recommendedName>
        <fullName evidence="10">UDP-2,3-diacylglucosamine hydrolase</fullName>
        <ecNumber evidence="10">3.6.1.54</ecNumber>
    </recommendedName>
    <alternativeName>
        <fullName evidence="10">UDP-2,3-diacylglucosamine diphosphatase</fullName>
    </alternativeName>
</protein>
<keyword evidence="1 10" id="KW-1003">Cell membrane</keyword>
<dbReference type="RefSeq" id="WP_131258283.1">
    <property type="nucleotide sequence ID" value="NZ_JBHSUS010000001.1"/>
</dbReference>
<keyword evidence="9 10" id="KW-0464">Manganese</keyword>
<feature type="binding site" evidence="10">
    <location>
        <position position="41"/>
    </location>
    <ligand>
        <name>Mn(2+)</name>
        <dbReference type="ChEBI" id="CHEBI:29035"/>
        <label>2</label>
    </ligand>
</feature>
<name>A0ABW1XKA8_9ALTE</name>
<dbReference type="SUPFAM" id="SSF56300">
    <property type="entry name" value="Metallo-dependent phosphatases"/>
    <property type="match status" value="1"/>
</dbReference>
<dbReference type="InterPro" id="IPR029052">
    <property type="entry name" value="Metallo-depent_PP-like"/>
</dbReference>
<evidence type="ECO:0000259" key="11">
    <source>
        <dbReference type="Pfam" id="PF00149"/>
    </source>
</evidence>
<dbReference type="NCBIfam" id="NF003743">
    <property type="entry name" value="PRK05340.1"/>
    <property type="match status" value="1"/>
</dbReference>
<evidence type="ECO:0000313" key="12">
    <source>
        <dbReference type="EMBL" id="MFC6440488.1"/>
    </source>
</evidence>
<evidence type="ECO:0000256" key="5">
    <source>
        <dbReference type="ARBA" id="ARBA00022723"/>
    </source>
</evidence>
<organism evidence="12 13">
    <name type="scientific">Pseudobowmanella zhangzhouensis</name>
    <dbReference type="NCBI Taxonomy" id="1537679"/>
    <lineage>
        <taxon>Bacteria</taxon>
        <taxon>Pseudomonadati</taxon>
        <taxon>Pseudomonadota</taxon>
        <taxon>Gammaproteobacteria</taxon>
        <taxon>Alteromonadales</taxon>
        <taxon>Alteromonadaceae</taxon>
    </lineage>
</organism>
<evidence type="ECO:0000256" key="2">
    <source>
        <dbReference type="ARBA" id="ARBA00022516"/>
    </source>
</evidence>
<feature type="binding site" evidence="10">
    <location>
        <position position="114"/>
    </location>
    <ligand>
        <name>Mn(2+)</name>
        <dbReference type="ChEBI" id="CHEBI:29035"/>
        <label>2</label>
    </ligand>
</feature>
<feature type="binding site" evidence="10">
    <location>
        <position position="10"/>
    </location>
    <ligand>
        <name>Mn(2+)</name>
        <dbReference type="ChEBI" id="CHEBI:29035"/>
        <label>1</label>
    </ligand>
</feature>
<gene>
    <name evidence="10" type="primary">lpxH</name>
    <name evidence="12" type="ORF">ACFP85_10055</name>
</gene>
<keyword evidence="13" id="KW-1185">Reference proteome</keyword>
<feature type="binding site" evidence="10">
    <location>
        <position position="8"/>
    </location>
    <ligand>
        <name>Mn(2+)</name>
        <dbReference type="ChEBI" id="CHEBI:29035"/>
        <label>1</label>
    </ligand>
</feature>
<comment type="pathway">
    <text evidence="10">Glycolipid biosynthesis; lipid IV(A) biosynthesis; lipid IV(A) from (3R)-3-hydroxytetradecanoyl-[acyl-carrier-protein] and UDP-N-acetyl-alpha-D-glucosamine: step 4/6.</text>
</comment>
<comment type="similarity">
    <text evidence="10">Belongs to the LpxH family.</text>
</comment>
<accession>A0ABW1XKA8</accession>
<evidence type="ECO:0000256" key="10">
    <source>
        <dbReference type="HAMAP-Rule" id="MF_00575"/>
    </source>
</evidence>
<feature type="binding site" evidence="10">
    <location>
        <position position="122"/>
    </location>
    <ligand>
        <name>substrate</name>
    </ligand>
</feature>
<dbReference type="InterPro" id="IPR004843">
    <property type="entry name" value="Calcineurin-like_PHP"/>
</dbReference>